<evidence type="ECO:0000256" key="2">
    <source>
        <dbReference type="ARBA" id="ARBA00022448"/>
    </source>
</evidence>
<dbReference type="EMBL" id="LT607411">
    <property type="protein sequence ID" value="SCE96126.1"/>
    <property type="molecule type" value="Genomic_DNA"/>
</dbReference>
<dbReference type="InterPro" id="IPR050366">
    <property type="entry name" value="BP-dependent_transpt_permease"/>
</dbReference>
<keyword evidence="4 7" id="KW-0812">Transmembrane</keyword>
<dbReference type="Pfam" id="PF00528">
    <property type="entry name" value="BPD_transp_1"/>
    <property type="match status" value="1"/>
</dbReference>
<evidence type="ECO:0000256" key="5">
    <source>
        <dbReference type="ARBA" id="ARBA00022989"/>
    </source>
</evidence>
<dbReference type="RefSeq" id="WP_089006381.1">
    <property type="nucleotide sequence ID" value="NZ_LT607411.1"/>
</dbReference>
<dbReference type="PANTHER" id="PTHR43386">
    <property type="entry name" value="OLIGOPEPTIDE TRANSPORT SYSTEM PERMEASE PROTEIN APPC"/>
    <property type="match status" value="1"/>
</dbReference>
<dbReference type="PROSITE" id="PS50928">
    <property type="entry name" value="ABC_TM1"/>
    <property type="match status" value="1"/>
</dbReference>
<dbReference type="InterPro" id="IPR000515">
    <property type="entry name" value="MetI-like"/>
</dbReference>
<protein>
    <submittedName>
        <fullName evidence="9">Peptide/nickel transport system permease protein</fullName>
    </submittedName>
</protein>
<feature type="transmembrane region" description="Helical" evidence="7">
    <location>
        <begin position="76"/>
        <end position="101"/>
    </location>
</feature>
<evidence type="ECO:0000256" key="7">
    <source>
        <dbReference type="RuleBase" id="RU363032"/>
    </source>
</evidence>
<dbReference type="PANTHER" id="PTHR43386:SF25">
    <property type="entry name" value="PEPTIDE ABC TRANSPORTER PERMEASE PROTEIN"/>
    <property type="match status" value="1"/>
</dbReference>
<name>A0A1C4WIK4_MICVI</name>
<keyword evidence="2 7" id="KW-0813">Transport</keyword>
<feature type="transmembrane region" description="Helical" evidence="7">
    <location>
        <begin position="15"/>
        <end position="36"/>
    </location>
</feature>
<keyword evidence="5 7" id="KW-1133">Transmembrane helix</keyword>
<dbReference type="Gene3D" id="1.10.3720.10">
    <property type="entry name" value="MetI-like"/>
    <property type="match status" value="1"/>
</dbReference>
<sequence>MTGPAAWLSRVRHGAWTGAAAVTIVGLLAVAGGILAPHDPTAPVGAPWTPPSPDAAWGTDALGRDVLSRVLAGGRYLAVTAAAAAVTASTLGVAGGLVVGWHRGRVSRLLTAGMDLLLAVPLLLIAMVLAVALPGPAAVVAGTVCGGTPLTLRVVADTVTAVRHTGYVEAALGRGESDPVILAREVLPALAGLVRADLATRFVVALQLAAALSLLDLGPAPPAPDWAAMIRENLTGAALNPAALAAPAAALAVVSLLVTVAGQLAGRTRGRPA</sequence>
<evidence type="ECO:0000256" key="1">
    <source>
        <dbReference type="ARBA" id="ARBA00004651"/>
    </source>
</evidence>
<dbReference type="GO" id="GO:0005886">
    <property type="term" value="C:plasma membrane"/>
    <property type="evidence" value="ECO:0007669"/>
    <property type="project" value="UniProtKB-SubCell"/>
</dbReference>
<organism evidence="9 10">
    <name type="scientific">Micromonospora viridifaciens</name>
    <dbReference type="NCBI Taxonomy" id="1881"/>
    <lineage>
        <taxon>Bacteria</taxon>
        <taxon>Bacillati</taxon>
        <taxon>Actinomycetota</taxon>
        <taxon>Actinomycetes</taxon>
        <taxon>Micromonosporales</taxon>
        <taxon>Micromonosporaceae</taxon>
        <taxon>Micromonospora</taxon>
    </lineage>
</organism>
<keyword evidence="6 7" id="KW-0472">Membrane</keyword>
<feature type="transmembrane region" description="Helical" evidence="7">
    <location>
        <begin position="113"/>
        <end position="133"/>
    </location>
</feature>
<dbReference type="OrthoDB" id="9812701at2"/>
<comment type="similarity">
    <text evidence="7">Belongs to the binding-protein-dependent transport system permease family.</text>
</comment>
<proteinExistence type="inferred from homology"/>
<dbReference type="GO" id="GO:0055085">
    <property type="term" value="P:transmembrane transport"/>
    <property type="evidence" value="ECO:0007669"/>
    <property type="project" value="InterPro"/>
</dbReference>
<evidence type="ECO:0000256" key="3">
    <source>
        <dbReference type="ARBA" id="ARBA00022475"/>
    </source>
</evidence>
<dbReference type="Proteomes" id="UP000198242">
    <property type="component" value="Chromosome I"/>
</dbReference>
<evidence type="ECO:0000313" key="10">
    <source>
        <dbReference type="Proteomes" id="UP000198242"/>
    </source>
</evidence>
<gene>
    <name evidence="9" type="ORF">GA0074695_2482</name>
</gene>
<keyword evidence="3" id="KW-1003">Cell membrane</keyword>
<feature type="domain" description="ABC transmembrane type-1" evidence="8">
    <location>
        <begin position="74"/>
        <end position="262"/>
    </location>
</feature>
<feature type="transmembrane region" description="Helical" evidence="7">
    <location>
        <begin position="242"/>
        <end position="265"/>
    </location>
</feature>
<dbReference type="SUPFAM" id="SSF161098">
    <property type="entry name" value="MetI-like"/>
    <property type="match status" value="1"/>
</dbReference>
<comment type="subcellular location">
    <subcellularLocation>
        <location evidence="1 7">Cell membrane</location>
        <topology evidence="1 7">Multi-pass membrane protein</topology>
    </subcellularLocation>
</comment>
<evidence type="ECO:0000313" key="9">
    <source>
        <dbReference type="EMBL" id="SCE96126.1"/>
    </source>
</evidence>
<accession>A0A1C4WIK4</accession>
<dbReference type="AlphaFoldDB" id="A0A1C4WIK4"/>
<keyword evidence="10" id="KW-1185">Reference proteome</keyword>
<dbReference type="InterPro" id="IPR035906">
    <property type="entry name" value="MetI-like_sf"/>
</dbReference>
<evidence type="ECO:0000259" key="8">
    <source>
        <dbReference type="PROSITE" id="PS50928"/>
    </source>
</evidence>
<reference evidence="10" key="1">
    <citation type="submission" date="2016-06" db="EMBL/GenBank/DDBJ databases">
        <authorList>
            <person name="Varghese N."/>
            <person name="Submissions Spin"/>
        </authorList>
    </citation>
    <scope>NUCLEOTIDE SEQUENCE [LARGE SCALE GENOMIC DNA]</scope>
    <source>
        <strain evidence="10">DSM 43909</strain>
    </source>
</reference>
<evidence type="ECO:0000256" key="6">
    <source>
        <dbReference type="ARBA" id="ARBA00023136"/>
    </source>
</evidence>
<evidence type="ECO:0000256" key="4">
    <source>
        <dbReference type="ARBA" id="ARBA00022692"/>
    </source>
</evidence>